<keyword evidence="2" id="KW-0328">Glycosyltransferase</keyword>
<dbReference type="PANTHER" id="PTHR45947">
    <property type="entry name" value="SULFOQUINOVOSYL TRANSFERASE SQD2"/>
    <property type="match status" value="1"/>
</dbReference>
<evidence type="ECO:0000313" key="3">
    <source>
        <dbReference type="Proteomes" id="UP001230807"/>
    </source>
</evidence>
<sequence length="423" mass="47744">MRILHINAIHEEKSTGRICKEISSVALAHGHESVVAYATGPDTGSGFRIGSSLDQKRHAFLSRLSGKQGYFSKGTTVELIDFIESYKPDVVHLHNLHSNYIHLDTLFNWLSHTDTPTVLTLHDCWFYTGKCTHYTRTGCERWRDGCGSCPRLKLDNPSWGLDRTAEMWHDKQRWFENISRLAVIGVSDWITMEARFSLLGNAKVIQRIHNWVDLDIFYPRDTSEIRAALGFENRFILLGVASSWDDSKGLSDFLKVARALLEARLLLVGDIPDIRLPVNVIHVPSTNRIEELADYYALADVFLNLSVEESFGKVTAEAMASGTPVVVLDATANPELVPSTCGEVVAPDRMEDILGAIEKIRRLGKEHYADSCVEHARSSFSMEERVMDYLYVYESLVHDKRRNLAWNVPSSQSSSPSTMERTI</sequence>
<dbReference type="InterPro" id="IPR028098">
    <property type="entry name" value="Glyco_trans_4-like_N"/>
</dbReference>
<keyword evidence="3" id="KW-1185">Reference proteome</keyword>
<reference evidence="2 3" key="1">
    <citation type="submission" date="2023-06" db="EMBL/GenBank/DDBJ databases">
        <title>Influencing factors and mechanism of Cr(VI) reduction by facultative anaerobic Exiguobacterium sp. PY14.</title>
        <authorList>
            <person name="Zou L."/>
        </authorList>
    </citation>
    <scope>NUCLEOTIDE SEQUENCE [LARGE SCALE GENOMIC DNA]</scope>
    <source>
        <strain evidence="2 3">PY14</strain>
    </source>
</reference>
<evidence type="ECO:0000259" key="1">
    <source>
        <dbReference type="Pfam" id="PF13439"/>
    </source>
</evidence>
<name>A0ABT7MMH5_9BACL</name>
<protein>
    <submittedName>
        <fullName evidence="2">Glycosyltransferase</fullName>
        <ecNumber evidence="2">2.4.-.-</ecNumber>
    </submittedName>
</protein>
<dbReference type="Proteomes" id="UP001230807">
    <property type="component" value="Unassembled WGS sequence"/>
</dbReference>
<organism evidence="2 3">
    <name type="scientific">Exiguobacterium mexicanum</name>
    <dbReference type="NCBI Taxonomy" id="340146"/>
    <lineage>
        <taxon>Bacteria</taxon>
        <taxon>Bacillati</taxon>
        <taxon>Bacillota</taxon>
        <taxon>Bacilli</taxon>
        <taxon>Bacillales</taxon>
        <taxon>Bacillales Family XII. Incertae Sedis</taxon>
        <taxon>Exiguobacterium</taxon>
    </lineage>
</organism>
<proteinExistence type="predicted"/>
<dbReference type="Gene3D" id="3.40.50.2000">
    <property type="entry name" value="Glycogen Phosphorylase B"/>
    <property type="match status" value="2"/>
</dbReference>
<comment type="caution">
    <text evidence="2">The sequence shown here is derived from an EMBL/GenBank/DDBJ whole genome shotgun (WGS) entry which is preliminary data.</text>
</comment>
<dbReference type="GO" id="GO:0016757">
    <property type="term" value="F:glycosyltransferase activity"/>
    <property type="evidence" value="ECO:0007669"/>
    <property type="project" value="UniProtKB-KW"/>
</dbReference>
<dbReference type="EC" id="2.4.-.-" evidence="2"/>
<dbReference type="Pfam" id="PF13692">
    <property type="entry name" value="Glyco_trans_1_4"/>
    <property type="match status" value="1"/>
</dbReference>
<feature type="domain" description="Glycosyltransferase subfamily 4-like N-terminal" evidence="1">
    <location>
        <begin position="17"/>
        <end position="215"/>
    </location>
</feature>
<dbReference type="RefSeq" id="WP_214832209.1">
    <property type="nucleotide sequence ID" value="NZ_CP183077.1"/>
</dbReference>
<dbReference type="PANTHER" id="PTHR45947:SF3">
    <property type="entry name" value="SULFOQUINOVOSYL TRANSFERASE SQD2"/>
    <property type="match status" value="1"/>
</dbReference>
<dbReference type="SUPFAM" id="SSF53756">
    <property type="entry name" value="UDP-Glycosyltransferase/glycogen phosphorylase"/>
    <property type="match status" value="1"/>
</dbReference>
<dbReference type="InterPro" id="IPR050194">
    <property type="entry name" value="Glycosyltransferase_grp1"/>
</dbReference>
<gene>
    <name evidence="2" type="ORF">QR695_05205</name>
</gene>
<evidence type="ECO:0000313" key="2">
    <source>
        <dbReference type="EMBL" id="MDL5376399.1"/>
    </source>
</evidence>
<keyword evidence="2" id="KW-0808">Transferase</keyword>
<dbReference type="Pfam" id="PF13439">
    <property type="entry name" value="Glyco_transf_4"/>
    <property type="match status" value="1"/>
</dbReference>
<dbReference type="EMBL" id="JASWER010000003">
    <property type="protein sequence ID" value="MDL5376399.1"/>
    <property type="molecule type" value="Genomic_DNA"/>
</dbReference>
<accession>A0ABT7MMH5</accession>